<dbReference type="KEGG" id="paa:Paes_1098"/>
<dbReference type="HOGENOM" id="CLU_088533_0_0_10"/>
<organism evidence="2 3">
    <name type="scientific">Prosthecochloris aestuarii (strain DSM 271 / SK 413)</name>
    <dbReference type="NCBI Taxonomy" id="290512"/>
    <lineage>
        <taxon>Bacteria</taxon>
        <taxon>Pseudomonadati</taxon>
        <taxon>Chlorobiota</taxon>
        <taxon>Chlorobiia</taxon>
        <taxon>Chlorobiales</taxon>
        <taxon>Chlorobiaceae</taxon>
        <taxon>Prosthecochloris</taxon>
    </lineage>
</organism>
<evidence type="ECO:0000313" key="2">
    <source>
        <dbReference type="EMBL" id="ACF46131.1"/>
    </source>
</evidence>
<dbReference type="RefSeq" id="WP_012505668.1">
    <property type="nucleotide sequence ID" value="NC_011059.1"/>
</dbReference>
<gene>
    <name evidence="2" type="ordered locus">Paes_1098</name>
</gene>
<proteinExistence type="predicted"/>
<dbReference type="AlphaFoldDB" id="B4S7U4"/>
<dbReference type="Proteomes" id="UP000002725">
    <property type="component" value="Chromosome"/>
</dbReference>
<sequence length="241" mass="26781">MKNPIESFRDHFNDVVEEVQRFAVFVRAIEFQQQSVAKLETLLDECTKAKEKAIAEQSEDAANAYLSFEFMAKALIEEFRFYLALKADNPDSAWDHLVNAESSSAAAMKSHAVASHLDGYIHRLHAMERLLFPQPVFFSAGFIVRESECSICGAEYGECSHVKGRPYMGKLCARIVKKADLQEVSVVSDPADKHCRALHYTDDGVTKNVFTQRAIKDQDAEQSPPAYPGGRTDAPSGSAEA</sequence>
<dbReference type="EMBL" id="CP001108">
    <property type="protein sequence ID" value="ACF46131.1"/>
    <property type="molecule type" value="Genomic_DNA"/>
</dbReference>
<protein>
    <submittedName>
        <fullName evidence="2">Uncharacterized protein</fullName>
    </submittedName>
</protein>
<name>B4S7U4_PROA2</name>
<evidence type="ECO:0000256" key="1">
    <source>
        <dbReference type="SAM" id="MobiDB-lite"/>
    </source>
</evidence>
<accession>B4S7U4</accession>
<dbReference type="eggNOG" id="ENOG5032T69">
    <property type="taxonomic scope" value="Bacteria"/>
</dbReference>
<reference evidence="2" key="1">
    <citation type="submission" date="2008-06" db="EMBL/GenBank/DDBJ databases">
        <title>Complete sequence of chromosome of Prosthecochloris aestuarii DSM 271.</title>
        <authorList>
            <consortium name="US DOE Joint Genome Institute"/>
            <person name="Lucas S."/>
            <person name="Copeland A."/>
            <person name="Lapidus A."/>
            <person name="Glavina del Rio T."/>
            <person name="Dalin E."/>
            <person name="Tice H."/>
            <person name="Bruce D."/>
            <person name="Goodwin L."/>
            <person name="Pitluck S."/>
            <person name="Schmutz J."/>
            <person name="Larimer F."/>
            <person name="Land M."/>
            <person name="Hauser L."/>
            <person name="Kyrpides N."/>
            <person name="Anderson I."/>
            <person name="Liu Z."/>
            <person name="Li T."/>
            <person name="Zhao F."/>
            <person name="Overmann J."/>
            <person name="Bryant D.A."/>
            <person name="Richardson P."/>
        </authorList>
    </citation>
    <scope>NUCLEOTIDE SEQUENCE [LARGE SCALE GENOMIC DNA]</scope>
    <source>
        <strain evidence="2">DSM 271</strain>
    </source>
</reference>
<feature type="region of interest" description="Disordered" evidence="1">
    <location>
        <begin position="215"/>
        <end position="241"/>
    </location>
</feature>
<dbReference type="STRING" id="290512.Paes_1098"/>
<evidence type="ECO:0000313" key="3">
    <source>
        <dbReference type="Proteomes" id="UP000002725"/>
    </source>
</evidence>
<keyword evidence="3" id="KW-1185">Reference proteome</keyword>